<evidence type="ECO:0000313" key="6">
    <source>
        <dbReference type="Proteomes" id="UP000032668"/>
    </source>
</evidence>
<dbReference type="InterPro" id="IPR036812">
    <property type="entry name" value="NAD(P)_OxRdtase_dom_sf"/>
</dbReference>
<evidence type="ECO:0000256" key="2">
    <source>
        <dbReference type="PIRSR" id="PIRSR000097-2"/>
    </source>
</evidence>
<proteinExistence type="predicted"/>
<dbReference type="Gene3D" id="3.20.20.100">
    <property type="entry name" value="NADP-dependent oxidoreductase domain"/>
    <property type="match status" value="1"/>
</dbReference>
<sequence length="280" mass="30127">MTMPHVKLPNGVSVPALGQGTWYMGETAASAKAEVTALQTGIELGMTLIDTAEAYADGGAEKIVGQAIAERRDKLFLVSKVHPQNASAMGLPRACTQSLRRLQTEHIDLYLLHWPGPHPLAETVEAFERLRDAGHIGAWGVSNFDTDDMAALTQLPGGGNCATNQILYNPETRSIEFDLLPWCRSRSMSIMAYSPLGHTGSLLHNPTLTEIGKRHNAIAAQVALAWSIRDGATISIPKSGSLPHVRENAAAARIQLTTEDLAAIDAAYPSPRRKQPLAVL</sequence>
<feature type="site" description="Lowers pKa of active site Tyr" evidence="3">
    <location>
        <position position="80"/>
    </location>
</feature>
<dbReference type="RefSeq" id="WP_306309134.1">
    <property type="nucleotide sequence ID" value="NZ_BANC01000044.1"/>
</dbReference>
<name>A0A0D6PGL6_9PROT</name>
<reference evidence="5 6" key="1">
    <citation type="submission" date="2012-11" db="EMBL/GenBank/DDBJ databases">
        <title>Whole genome sequence of Acidocella aminolytica 101 = DSM 11237.</title>
        <authorList>
            <person name="Azuma Y."/>
            <person name="Higashiura N."/>
            <person name="Hirakawa H."/>
            <person name="Matsushita K."/>
        </authorList>
    </citation>
    <scope>NUCLEOTIDE SEQUENCE [LARGE SCALE GENOMIC DNA]</scope>
    <source>
        <strain evidence="6">101 / DSM 11237</strain>
    </source>
</reference>
<dbReference type="AlphaFoldDB" id="A0A0D6PGL6"/>
<comment type="caution">
    <text evidence="5">The sequence shown here is derived from an EMBL/GenBank/DDBJ whole genome shotgun (WGS) entry which is preliminary data.</text>
</comment>
<dbReference type="GO" id="GO:0016491">
    <property type="term" value="F:oxidoreductase activity"/>
    <property type="evidence" value="ECO:0007669"/>
    <property type="project" value="InterPro"/>
</dbReference>
<dbReference type="PANTHER" id="PTHR43638">
    <property type="entry name" value="OXIDOREDUCTASE, ALDO/KETO REDUCTASE FAMILY PROTEIN"/>
    <property type="match status" value="1"/>
</dbReference>
<gene>
    <name evidence="5" type="ORF">Aam_045_017</name>
</gene>
<dbReference type="CDD" id="cd19138">
    <property type="entry name" value="AKR_YeaE"/>
    <property type="match status" value="1"/>
</dbReference>
<feature type="binding site" evidence="2">
    <location>
        <position position="113"/>
    </location>
    <ligand>
        <name>substrate</name>
    </ligand>
</feature>
<feature type="domain" description="NADP-dependent oxidoreductase" evidence="4">
    <location>
        <begin position="17"/>
        <end position="268"/>
    </location>
</feature>
<protein>
    <submittedName>
        <fullName evidence="5">Aldo/keto reductase</fullName>
    </submittedName>
</protein>
<dbReference type="Pfam" id="PF00248">
    <property type="entry name" value="Aldo_ket_red"/>
    <property type="match status" value="1"/>
</dbReference>
<dbReference type="PANTHER" id="PTHR43638:SF3">
    <property type="entry name" value="ALDEHYDE REDUCTASE"/>
    <property type="match status" value="1"/>
</dbReference>
<dbReference type="SUPFAM" id="SSF51430">
    <property type="entry name" value="NAD(P)-linked oxidoreductase"/>
    <property type="match status" value="1"/>
</dbReference>
<evidence type="ECO:0000256" key="1">
    <source>
        <dbReference type="PIRSR" id="PIRSR000097-1"/>
    </source>
</evidence>
<dbReference type="EMBL" id="BANC01000044">
    <property type="protein sequence ID" value="GAN80343.1"/>
    <property type="molecule type" value="Genomic_DNA"/>
</dbReference>
<evidence type="ECO:0000259" key="4">
    <source>
        <dbReference type="Pfam" id="PF00248"/>
    </source>
</evidence>
<dbReference type="PIRSF" id="PIRSF000097">
    <property type="entry name" value="AKR"/>
    <property type="match status" value="1"/>
</dbReference>
<keyword evidence="6" id="KW-1185">Reference proteome</keyword>
<dbReference type="STRING" id="1120923.SAMN02746095_00048"/>
<dbReference type="Proteomes" id="UP000032668">
    <property type="component" value="Unassembled WGS sequence"/>
</dbReference>
<accession>A0A0D6PGL6</accession>
<evidence type="ECO:0000313" key="5">
    <source>
        <dbReference type="EMBL" id="GAN80343.1"/>
    </source>
</evidence>
<dbReference type="InterPro" id="IPR023210">
    <property type="entry name" value="NADP_OxRdtase_dom"/>
</dbReference>
<dbReference type="PRINTS" id="PR00069">
    <property type="entry name" value="ALDKETRDTASE"/>
</dbReference>
<organism evidence="5 6">
    <name type="scientific">Acidocella aminolytica 101 = DSM 11237</name>
    <dbReference type="NCBI Taxonomy" id="1120923"/>
    <lineage>
        <taxon>Bacteria</taxon>
        <taxon>Pseudomonadati</taxon>
        <taxon>Pseudomonadota</taxon>
        <taxon>Alphaproteobacteria</taxon>
        <taxon>Acetobacterales</taxon>
        <taxon>Acidocellaceae</taxon>
        <taxon>Acidocella</taxon>
    </lineage>
</organism>
<feature type="active site" description="Proton donor" evidence="1">
    <location>
        <position position="55"/>
    </location>
</feature>
<dbReference type="InterPro" id="IPR020471">
    <property type="entry name" value="AKR"/>
</dbReference>
<evidence type="ECO:0000256" key="3">
    <source>
        <dbReference type="PIRSR" id="PIRSR000097-3"/>
    </source>
</evidence>